<dbReference type="Proteomes" id="UP000094580">
    <property type="component" value="Unassembled WGS sequence"/>
</dbReference>
<dbReference type="PANTHER" id="PTHR34296">
    <property type="entry name" value="TRANSCRIPTIONAL ACTIVATOR PROTEIN MED"/>
    <property type="match status" value="1"/>
</dbReference>
<reference evidence="10 11" key="1">
    <citation type="submission" date="2016-07" db="EMBL/GenBank/DDBJ databases">
        <authorList>
            <person name="Townsley L."/>
            <person name="Shank E.A."/>
        </authorList>
    </citation>
    <scope>NUCLEOTIDE SEQUENCE [LARGE SCALE GENOMIC DNA]</scope>
    <source>
        <strain evidence="10 11">CH01</strain>
    </source>
</reference>
<evidence type="ECO:0000256" key="1">
    <source>
        <dbReference type="ARBA" id="ARBA00004193"/>
    </source>
</evidence>
<organism evidence="10 11">
    <name type="scientific">Gottfriedia luciferensis</name>
    <dbReference type="NCBI Taxonomy" id="178774"/>
    <lineage>
        <taxon>Bacteria</taxon>
        <taxon>Bacillati</taxon>
        <taxon>Bacillota</taxon>
        <taxon>Bacilli</taxon>
        <taxon>Bacillales</taxon>
        <taxon>Bacillaceae</taxon>
        <taxon>Gottfriedia</taxon>
    </lineage>
</organism>
<feature type="chain" id="PRO_5047072776" description="ABC transporter substrate-binding protein PnrA-like domain-containing protein" evidence="8">
    <location>
        <begin position="24"/>
        <end position="371"/>
    </location>
</feature>
<evidence type="ECO:0000313" key="10">
    <source>
        <dbReference type="EMBL" id="ODG92354.1"/>
    </source>
</evidence>
<feature type="signal peptide" evidence="8">
    <location>
        <begin position="1"/>
        <end position="23"/>
    </location>
</feature>
<dbReference type="RefSeq" id="WP_069033445.1">
    <property type="nucleotide sequence ID" value="NZ_MDKC01000009.1"/>
</dbReference>
<dbReference type="PANTHER" id="PTHR34296:SF2">
    <property type="entry name" value="ABC TRANSPORTER GUANOSINE-BINDING PROTEIN NUPN"/>
    <property type="match status" value="1"/>
</dbReference>
<keyword evidence="11" id="KW-1185">Reference proteome</keyword>
<keyword evidence="3" id="KW-1003">Cell membrane</keyword>
<dbReference type="InterPro" id="IPR050957">
    <property type="entry name" value="BMP_lipoprotein"/>
</dbReference>
<comment type="caution">
    <text evidence="10">The sequence shown here is derived from an EMBL/GenBank/DDBJ whole genome shotgun (WGS) entry which is preliminary data.</text>
</comment>
<evidence type="ECO:0000256" key="2">
    <source>
        <dbReference type="ARBA" id="ARBA00008610"/>
    </source>
</evidence>
<feature type="compositionally biased region" description="Basic and acidic residues" evidence="7">
    <location>
        <begin position="346"/>
        <end position="361"/>
    </location>
</feature>
<dbReference type="PROSITE" id="PS51257">
    <property type="entry name" value="PROKAR_LIPOPROTEIN"/>
    <property type="match status" value="1"/>
</dbReference>
<comment type="subcellular location">
    <subcellularLocation>
        <location evidence="1">Cell membrane</location>
        <topology evidence="1">Lipid-anchor</topology>
    </subcellularLocation>
</comment>
<evidence type="ECO:0000259" key="9">
    <source>
        <dbReference type="Pfam" id="PF02608"/>
    </source>
</evidence>
<evidence type="ECO:0000256" key="7">
    <source>
        <dbReference type="SAM" id="MobiDB-lite"/>
    </source>
</evidence>
<dbReference type="SUPFAM" id="SSF53822">
    <property type="entry name" value="Periplasmic binding protein-like I"/>
    <property type="match status" value="1"/>
</dbReference>
<dbReference type="InterPro" id="IPR028082">
    <property type="entry name" value="Peripla_BP_I"/>
</dbReference>
<evidence type="ECO:0000256" key="6">
    <source>
        <dbReference type="ARBA" id="ARBA00023288"/>
    </source>
</evidence>
<keyword evidence="5" id="KW-0472">Membrane</keyword>
<keyword evidence="4 8" id="KW-0732">Signal</keyword>
<dbReference type="InterPro" id="IPR003760">
    <property type="entry name" value="PnrA-like"/>
</dbReference>
<dbReference type="CDD" id="cd06354">
    <property type="entry name" value="PBP1_PrnA-like"/>
    <property type="match status" value="1"/>
</dbReference>
<comment type="similarity">
    <text evidence="2">Belongs to the BMP lipoprotein family.</text>
</comment>
<accession>A0ABX2ZVA1</accession>
<protein>
    <recommendedName>
        <fullName evidence="9">ABC transporter substrate-binding protein PnrA-like domain-containing protein</fullName>
    </recommendedName>
</protein>
<dbReference type="Pfam" id="PF02608">
    <property type="entry name" value="Bmp"/>
    <property type="match status" value="1"/>
</dbReference>
<evidence type="ECO:0000256" key="4">
    <source>
        <dbReference type="ARBA" id="ARBA00022729"/>
    </source>
</evidence>
<dbReference type="EMBL" id="MDKC01000009">
    <property type="protein sequence ID" value="ODG92354.1"/>
    <property type="molecule type" value="Genomic_DNA"/>
</dbReference>
<feature type="compositionally biased region" description="Basic residues" evidence="7">
    <location>
        <begin position="362"/>
        <end position="371"/>
    </location>
</feature>
<sequence length="371" mass="41446">MRRRFFQIATVSLIASLTLTSCANRNNNISASEKEKENDFKIGIVMGKTEIHDKGFNQAVWDGIIETGKKHGWKENKNYVKTDAPTDKAAKKELMKYAKKKYDLTFGIGYSFQKAISEVASKEKKSDFVIIDGIVEKPNVVSVTYREEQSAFLAGIAAAMNTKTHKIGFIGGTKDPFIKRFEYGFKAGVMSVDPKIKVLTEFANSFDKPADGSKLAKTLYNDKGVDIIFQVAGKTGLGVFTEAKKLKKNGKKVWVIGVDRDQYKQGLPENVTLTSAIKRIDKGVDEVITKSLKGNFQGGRILRWGIKENGVDLAKTDKNLNKDTKEQVDLYKANIRTGHIEVPETKKDFDNFSPTKPEKAEIKKKKVKIGK</sequence>
<evidence type="ECO:0000256" key="5">
    <source>
        <dbReference type="ARBA" id="ARBA00023136"/>
    </source>
</evidence>
<feature type="region of interest" description="Disordered" evidence="7">
    <location>
        <begin position="346"/>
        <end position="371"/>
    </location>
</feature>
<proteinExistence type="inferred from homology"/>
<feature type="domain" description="ABC transporter substrate-binding protein PnrA-like" evidence="9">
    <location>
        <begin position="48"/>
        <end position="345"/>
    </location>
</feature>
<evidence type="ECO:0000313" key="11">
    <source>
        <dbReference type="Proteomes" id="UP000094580"/>
    </source>
</evidence>
<keyword evidence="6" id="KW-0449">Lipoprotein</keyword>
<dbReference type="Gene3D" id="3.40.50.2300">
    <property type="match status" value="2"/>
</dbReference>
<gene>
    <name evidence="10" type="ORF">BED47_20475</name>
</gene>
<evidence type="ECO:0000256" key="8">
    <source>
        <dbReference type="SAM" id="SignalP"/>
    </source>
</evidence>
<evidence type="ECO:0000256" key="3">
    <source>
        <dbReference type="ARBA" id="ARBA00022475"/>
    </source>
</evidence>
<name>A0ABX2ZVA1_9BACI</name>